<organism evidence="1 2">
    <name type="scientific">Comamonas avium</name>
    <dbReference type="NCBI Taxonomy" id="2762231"/>
    <lineage>
        <taxon>Bacteria</taxon>
        <taxon>Pseudomonadati</taxon>
        <taxon>Pseudomonadota</taxon>
        <taxon>Betaproteobacteria</taxon>
        <taxon>Burkholderiales</taxon>
        <taxon>Comamonadaceae</taxon>
        <taxon>Comamonas</taxon>
    </lineage>
</organism>
<dbReference type="RefSeq" id="WP_191722931.1">
    <property type="nucleotide sequence ID" value="NZ_JACSQK010000004.1"/>
</dbReference>
<dbReference type="Proteomes" id="UP000634919">
    <property type="component" value="Unassembled WGS sequence"/>
</dbReference>
<sequence length="117" mass="12837">MTQQSIATSFFTIGEFHALSGDEITRTAHIDVPAECLQVATTLQSARQWLNEQHAGIDMECAAELPLRGYFSFQSEQSTQGFHVESAQLIAMDEGFVVRASLDNGVCVESDWLAIAL</sequence>
<evidence type="ECO:0000313" key="1">
    <source>
        <dbReference type="EMBL" id="MBD7960519.1"/>
    </source>
</evidence>
<gene>
    <name evidence="1" type="ORF">H9646_08470</name>
</gene>
<accession>A0ABR8SAL2</accession>
<name>A0ABR8SAL2_9BURK</name>
<protein>
    <submittedName>
        <fullName evidence="1">Uncharacterized protein</fullName>
    </submittedName>
</protein>
<proteinExistence type="predicted"/>
<comment type="caution">
    <text evidence="1">The sequence shown here is derived from an EMBL/GenBank/DDBJ whole genome shotgun (WGS) entry which is preliminary data.</text>
</comment>
<dbReference type="EMBL" id="JACSQK010000004">
    <property type="protein sequence ID" value="MBD7960519.1"/>
    <property type="molecule type" value="Genomic_DNA"/>
</dbReference>
<keyword evidence="2" id="KW-1185">Reference proteome</keyword>
<evidence type="ECO:0000313" key="2">
    <source>
        <dbReference type="Proteomes" id="UP000634919"/>
    </source>
</evidence>
<reference evidence="1 2" key="1">
    <citation type="submission" date="2020-08" db="EMBL/GenBank/DDBJ databases">
        <title>A Genomic Blueprint of the Chicken Gut Microbiome.</title>
        <authorList>
            <person name="Gilroy R."/>
            <person name="Ravi A."/>
            <person name="Getino M."/>
            <person name="Pursley I."/>
            <person name="Horton D.L."/>
            <person name="Alikhan N.-F."/>
            <person name="Baker D."/>
            <person name="Gharbi K."/>
            <person name="Hall N."/>
            <person name="Watson M."/>
            <person name="Adriaenssens E.M."/>
            <person name="Foster-Nyarko E."/>
            <person name="Jarju S."/>
            <person name="Secka A."/>
            <person name="Antonio M."/>
            <person name="Oren A."/>
            <person name="Chaudhuri R."/>
            <person name="La Ragione R.M."/>
            <person name="Hildebrand F."/>
            <person name="Pallen M.J."/>
        </authorList>
    </citation>
    <scope>NUCLEOTIDE SEQUENCE [LARGE SCALE GENOMIC DNA]</scope>
    <source>
        <strain evidence="1 2">Sa2CVA6</strain>
    </source>
</reference>